<feature type="transmembrane region" description="Helical" evidence="6">
    <location>
        <begin position="223"/>
        <end position="247"/>
    </location>
</feature>
<comment type="caution">
    <text evidence="8">The sequence shown here is derived from an EMBL/GenBank/DDBJ whole genome shotgun (WGS) entry which is preliminary data.</text>
</comment>
<evidence type="ECO:0000256" key="5">
    <source>
        <dbReference type="SAM" id="MobiDB-lite"/>
    </source>
</evidence>
<name>A0A642VBB2_9ASCO</name>
<accession>A0A642VBB2</accession>
<dbReference type="GO" id="GO:0016020">
    <property type="term" value="C:membrane"/>
    <property type="evidence" value="ECO:0007669"/>
    <property type="project" value="UniProtKB-SubCell"/>
</dbReference>
<evidence type="ECO:0000256" key="1">
    <source>
        <dbReference type="ARBA" id="ARBA00004141"/>
    </source>
</evidence>
<evidence type="ECO:0000313" key="8">
    <source>
        <dbReference type="EMBL" id="KAA8917158.1"/>
    </source>
</evidence>
<dbReference type="PANTHER" id="PTHR30249:SF0">
    <property type="entry name" value="PLASTIDAL GLYCOLATE_GLYCERATE TRANSLOCATOR 1, CHLOROPLASTIC"/>
    <property type="match status" value="1"/>
</dbReference>
<dbReference type="OrthoDB" id="2502820at2759"/>
<dbReference type="Proteomes" id="UP000761534">
    <property type="component" value="Unassembled WGS sequence"/>
</dbReference>
<dbReference type="EMBL" id="SWFS01000060">
    <property type="protein sequence ID" value="KAA8917158.1"/>
    <property type="molecule type" value="Genomic_DNA"/>
</dbReference>
<evidence type="ECO:0000256" key="6">
    <source>
        <dbReference type="SAM" id="Phobius"/>
    </source>
</evidence>
<feature type="transmembrane region" description="Helical" evidence="6">
    <location>
        <begin position="486"/>
        <end position="510"/>
    </location>
</feature>
<evidence type="ECO:0000256" key="3">
    <source>
        <dbReference type="ARBA" id="ARBA00022989"/>
    </source>
</evidence>
<evidence type="ECO:0008006" key="10">
    <source>
        <dbReference type="Google" id="ProtNLM"/>
    </source>
</evidence>
<feature type="compositionally biased region" description="Low complexity" evidence="5">
    <location>
        <begin position="126"/>
        <end position="139"/>
    </location>
</feature>
<feature type="transmembrane region" description="Helical" evidence="6">
    <location>
        <begin position="253"/>
        <end position="270"/>
    </location>
</feature>
<feature type="transmembrane region" description="Helical" evidence="6">
    <location>
        <begin position="63"/>
        <end position="85"/>
    </location>
</feature>
<dbReference type="InterPro" id="IPR007300">
    <property type="entry name" value="CidB/LrgB"/>
</dbReference>
<evidence type="ECO:0000256" key="2">
    <source>
        <dbReference type="ARBA" id="ARBA00022692"/>
    </source>
</evidence>
<dbReference type="VEuPathDB" id="FungiDB:TRICI_000696"/>
<feature type="transmembrane region" description="Helical" evidence="6">
    <location>
        <begin position="328"/>
        <end position="350"/>
    </location>
</feature>
<keyword evidence="7" id="KW-0732">Signal</keyword>
<dbReference type="Pfam" id="PF04172">
    <property type="entry name" value="LrgB"/>
    <property type="match status" value="1"/>
</dbReference>
<keyword evidence="2 6" id="KW-0812">Transmembrane</keyword>
<proteinExistence type="predicted"/>
<sequence length="516" mass="56215">MLILFVLLLVLEYAIGTRRVSKLLEYIKIPADFCLAWMSIVFTPSFVLLPLATPVGRAEAFKIAAVFIIGYFVMMIGLVYLVSGLQKLSNVRRRPYDEDTDSSSVIELHERGNATGAGGNKKYDESSSSEGEGSAGPAAFRRPELENSDRLRSNSPLLSQVGTNPDFPPWFQPPQPTAYVTRPNNPGLAIPERCLGGELSRMSNQMQQVQETRGKPPRVKETAAFVVAKFDWIVYGLLCVAGIPLYFAIDYSMLLHLSIVVLTFYSTAYLPKKYKAILHPIPVCGGLSILFIYLFAAMHSESVQDALKTFKTGRNYLTLFGNPDYEDLLPGAGDVLSSLLDVSIVALALPMYNYRTDLKRHLFMLVVPTIVAGVLCFFIYPPLCYAIGISSERSLAFIARSATLALALPITSAVGGSSSLISVVAILSGIFGVLFGQPFLGRRGLRVREDDYVTRGVTLGVCSSAVASASLLTTDPRAAAMSSLSFFLYGIVMILLAAIPPIVTAVRSWVDLGPME</sequence>
<gene>
    <name evidence="8" type="ORF">TRICI_000696</name>
</gene>
<feature type="chain" id="PRO_5042609369" description="LrgB-like protein" evidence="7">
    <location>
        <begin position="17"/>
        <end position="516"/>
    </location>
</feature>
<feature type="signal peptide" evidence="7">
    <location>
        <begin position="1"/>
        <end position="16"/>
    </location>
</feature>
<evidence type="ECO:0000256" key="7">
    <source>
        <dbReference type="SAM" id="SignalP"/>
    </source>
</evidence>
<keyword evidence="4 6" id="KW-0472">Membrane</keyword>
<evidence type="ECO:0000256" key="4">
    <source>
        <dbReference type="ARBA" id="ARBA00023136"/>
    </source>
</evidence>
<keyword evidence="9" id="KW-1185">Reference proteome</keyword>
<protein>
    <recommendedName>
        <fullName evidence="10">LrgB-like protein</fullName>
    </recommendedName>
</protein>
<comment type="subcellular location">
    <subcellularLocation>
        <location evidence="1">Membrane</location>
        <topology evidence="1">Multi-pass membrane protein</topology>
    </subcellularLocation>
</comment>
<keyword evidence="3 6" id="KW-1133">Transmembrane helix</keyword>
<dbReference type="AlphaFoldDB" id="A0A642VBB2"/>
<organism evidence="8 9">
    <name type="scientific">Trichomonascus ciferrii</name>
    <dbReference type="NCBI Taxonomy" id="44093"/>
    <lineage>
        <taxon>Eukaryota</taxon>
        <taxon>Fungi</taxon>
        <taxon>Dikarya</taxon>
        <taxon>Ascomycota</taxon>
        <taxon>Saccharomycotina</taxon>
        <taxon>Dipodascomycetes</taxon>
        <taxon>Dipodascales</taxon>
        <taxon>Trichomonascaceae</taxon>
        <taxon>Trichomonascus</taxon>
        <taxon>Trichomonascus ciferrii complex</taxon>
    </lineage>
</organism>
<dbReference type="PANTHER" id="PTHR30249">
    <property type="entry name" value="PUTATIVE SEROTONIN TRANSPORTER"/>
    <property type="match status" value="1"/>
</dbReference>
<feature type="region of interest" description="Disordered" evidence="5">
    <location>
        <begin position="93"/>
        <end position="148"/>
    </location>
</feature>
<feature type="transmembrane region" description="Helical" evidence="6">
    <location>
        <begin position="277"/>
        <end position="298"/>
    </location>
</feature>
<evidence type="ECO:0000313" key="9">
    <source>
        <dbReference type="Proteomes" id="UP000761534"/>
    </source>
</evidence>
<reference evidence="8" key="1">
    <citation type="journal article" date="2019" name="G3 (Bethesda)">
        <title>Genome Assemblies of Two Rare Opportunistic Yeast Pathogens: Diutina rugosa (syn. Candida rugosa) and Trichomonascus ciferrii (syn. Candida ciferrii).</title>
        <authorList>
            <person name="Mixao V."/>
            <person name="Saus E."/>
            <person name="Hansen A.P."/>
            <person name="Lass-Florl C."/>
            <person name="Gabaldon T."/>
        </authorList>
    </citation>
    <scope>NUCLEOTIDE SEQUENCE</scope>
    <source>
        <strain evidence="8">CBS 4856</strain>
    </source>
</reference>
<feature type="transmembrane region" description="Helical" evidence="6">
    <location>
        <begin position="362"/>
        <end position="383"/>
    </location>
</feature>
<feature type="transmembrane region" description="Helical" evidence="6">
    <location>
        <begin position="420"/>
        <end position="440"/>
    </location>
</feature>